<evidence type="ECO:0000313" key="3">
    <source>
        <dbReference type="Proteomes" id="UP000244073"/>
    </source>
</evidence>
<evidence type="ECO:0000256" key="1">
    <source>
        <dbReference type="SAM" id="Phobius"/>
    </source>
</evidence>
<comment type="caution">
    <text evidence="2">The sequence shown here is derived from an EMBL/GenBank/DDBJ whole genome shotgun (WGS) entry which is preliminary data.</text>
</comment>
<protein>
    <submittedName>
        <fullName evidence="2">Uncharacterized protein</fullName>
    </submittedName>
</protein>
<keyword evidence="1" id="KW-0472">Membrane</keyword>
<evidence type="ECO:0000313" key="2">
    <source>
        <dbReference type="EMBL" id="PTU19114.1"/>
    </source>
</evidence>
<accession>A0A2T5LS62</accession>
<dbReference type="Proteomes" id="UP000244073">
    <property type="component" value="Unassembled WGS sequence"/>
</dbReference>
<keyword evidence="1" id="KW-1133">Transmembrane helix</keyword>
<proteinExistence type="predicted"/>
<dbReference type="GeneID" id="63816949"/>
<dbReference type="AlphaFoldDB" id="A0A2T5LS62"/>
<dbReference type="EMBL" id="MSFN02000006">
    <property type="protein sequence ID" value="PTU19114.1"/>
    <property type="molecule type" value="Genomic_DNA"/>
</dbReference>
<dbReference type="VEuPathDB" id="FungiDB:P175DRAFT_0533536"/>
<reference evidence="2 3" key="1">
    <citation type="journal article" date="2018" name="Proc. Natl. Acad. Sci. U.S.A.">
        <title>Linking secondary metabolites to gene clusters through genome sequencing of six diverse Aspergillus species.</title>
        <authorList>
            <person name="Kaerboelling I."/>
            <person name="Vesth T.C."/>
            <person name="Frisvad J.C."/>
            <person name="Nybo J.L."/>
            <person name="Theobald S."/>
            <person name="Kuo A."/>
            <person name="Bowyer P."/>
            <person name="Matsuda Y."/>
            <person name="Mondo S."/>
            <person name="Lyhne E.K."/>
            <person name="Kogle M.E."/>
            <person name="Clum A."/>
            <person name="Lipzen A."/>
            <person name="Salamov A."/>
            <person name="Ngan C.Y."/>
            <person name="Daum C."/>
            <person name="Chiniquy J."/>
            <person name="Barry K."/>
            <person name="LaButti K."/>
            <person name="Haridas S."/>
            <person name="Simmons B.A."/>
            <person name="Magnuson J.K."/>
            <person name="Mortensen U.H."/>
            <person name="Larsen T.O."/>
            <person name="Grigoriev I.V."/>
            <person name="Baker S.E."/>
            <person name="Andersen M.R."/>
        </authorList>
    </citation>
    <scope>NUCLEOTIDE SEQUENCE [LARGE SCALE GENOMIC DNA]</scope>
    <source>
        <strain evidence="2 3">IBT 24754</strain>
    </source>
</reference>
<organism evidence="2 3">
    <name type="scientific">Aspergillus ochraceoroseus IBT 24754</name>
    <dbReference type="NCBI Taxonomy" id="1392256"/>
    <lineage>
        <taxon>Eukaryota</taxon>
        <taxon>Fungi</taxon>
        <taxon>Dikarya</taxon>
        <taxon>Ascomycota</taxon>
        <taxon>Pezizomycotina</taxon>
        <taxon>Eurotiomycetes</taxon>
        <taxon>Eurotiomycetidae</taxon>
        <taxon>Eurotiales</taxon>
        <taxon>Aspergillaceae</taxon>
        <taxon>Aspergillus</taxon>
        <taxon>Aspergillus subgen. Nidulantes</taxon>
    </lineage>
</organism>
<dbReference type="RefSeq" id="XP_040750506.1">
    <property type="nucleotide sequence ID" value="XM_040900067.1"/>
</dbReference>
<sequence>MASFRLSSDLDPVPHPSCRFRWFSRHLILLTLAHPSGEWKEEAKRLHDFTVGLECVLIIVELLSLFTRLVLVLG</sequence>
<feature type="transmembrane region" description="Helical" evidence="1">
    <location>
        <begin position="49"/>
        <end position="71"/>
    </location>
</feature>
<name>A0A2T5LS62_9EURO</name>
<gene>
    <name evidence="2" type="ORF">P175DRAFT_0533536</name>
</gene>
<keyword evidence="1" id="KW-0812">Transmembrane</keyword>